<gene>
    <name evidence="1" type="ORF">RPERSI_LOCUS10053</name>
</gene>
<name>A0ACA9PCA4_9GLOM</name>
<comment type="caution">
    <text evidence="1">The sequence shown here is derived from an EMBL/GenBank/DDBJ whole genome shotgun (WGS) entry which is preliminary data.</text>
</comment>
<evidence type="ECO:0000313" key="1">
    <source>
        <dbReference type="EMBL" id="CAG8701617.1"/>
    </source>
</evidence>
<reference evidence="1" key="1">
    <citation type="submission" date="2021-06" db="EMBL/GenBank/DDBJ databases">
        <authorList>
            <person name="Kallberg Y."/>
            <person name="Tangrot J."/>
            <person name="Rosling A."/>
        </authorList>
    </citation>
    <scope>NUCLEOTIDE SEQUENCE</scope>
    <source>
        <strain evidence="1">MA461A</strain>
    </source>
</reference>
<evidence type="ECO:0000313" key="2">
    <source>
        <dbReference type="Proteomes" id="UP000789920"/>
    </source>
</evidence>
<dbReference type="Proteomes" id="UP000789920">
    <property type="component" value="Unassembled WGS sequence"/>
</dbReference>
<organism evidence="1 2">
    <name type="scientific">Racocetra persica</name>
    <dbReference type="NCBI Taxonomy" id="160502"/>
    <lineage>
        <taxon>Eukaryota</taxon>
        <taxon>Fungi</taxon>
        <taxon>Fungi incertae sedis</taxon>
        <taxon>Mucoromycota</taxon>
        <taxon>Glomeromycotina</taxon>
        <taxon>Glomeromycetes</taxon>
        <taxon>Diversisporales</taxon>
        <taxon>Gigasporaceae</taxon>
        <taxon>Racocetra</taxon>
    </lineage>
</organism>
<keyword evidence="2" id="KW-1185">Reference proteome</keyword>
<sequence>RVIRNNGPVEEGKNNNVVKEIEETESNSEQMVTMESTVGDS</sequence>
<feature type="non-terminal residue" evidence="1">
    <location>
        <position position="1"/>
    </location>
</feature>
<accession>A0ACA9PCA4</accession>
<protein>
    <submittedName>
        <fullName evidence="1">14812_t:CDS:1</fullName>
    </submittedName>
</protein>
<dbReference type="EMBL" id="CAJVQC010019490">
    <property type="protein sequence ID" value="CAG8701617.1"/>
    <property type="molecule type" value="Genomic_DNA"/>
</dbReference>
<proteinExistence type="predicted"/>